<evidence type="ECO:0000313" key="6">
    <source>
        <dbReference type="Proteomes" id="UP000182312"/>
    </source>
</evidence>
<keyword evidence="5" id="KW-1185">Reference proteome</keyword>
<feature type="transmembrane region" description="Helical" evidence="1">
    <location>
        <begin position="47"/>
        <end position="69"/>
    </location>
</feature>
<feature type="transmembrane region" description="Helical" evidence="1">
    <location>
        <begin position="113"/>
        <end position="134"/>
    </location>
</feature>
<evidence type="ECO:0000256" key="1">
    <source>
        <dbReference type="SAM" id="Phobius"/>
    </source>
</evidence>
<keyword evidence="1" id="KW-1133">Transmembrane helix</keyword>
<dbReference type="RefSeq" id="WP_036743661.1">
    <property type="nucleotide sequence ID" value="NZ_FOJO01000033.1"/>
</dbReference>
<dbReference type="Pfam" id="PF07885">
    <property type="entry name" value="Ion_trans_2"/>
    <property type="match status" value="1"/>
</dbReference>
<reference evidence="3 5" key="1">
    <citation type="submission" date="2014-09" db="EMBL/GenBank/DDBJ databases">
        <authorList>
            <person name="McGinnis J.M."/>
            <person name="Wolfgang W.J."/>
        </authorList>
    </citation>
    <scope>NUCLEOTIDE SEQUENCE [LARGE SCALE GENOMIC DNA]</scope>
    <source>
        <strain evidence="3 5">JCM 14014</strain>
    </source>
</reference>
<reference evidence="3 5" key="2">
    <citation type="submission" date="2014-10" db="EMBL/GenBank/DDBJ databases">
        <title>Paracoccus sanguinis sp. nov., isolated from clinical specimens of New York State patients.</title>
        <authorList>
            <person name="Mingle L.A."/>
            <person name="Cole J.A."/>
            <person name="Lapierre P."/>
            <person name="Musser K.A."/>
        </authorList>
    </citation>
    <scope>NUCLEOTIDE SEQUENCE [LARGE SCALE GENOMIC DNA]</scope>
    <source>
        <strain evidence="3 5">JCM 14014</strain>
    </source>
</reference>
<evidence type="ECO:0000259" key="2">
    <source>
        <dbReference type="Pfam" id="PF07885"/>
    </source>
</evidence>
<feature type="transmembrane region" description="Helical" evidence="1">
    <location>
        <begin position="6"/>
        <end position="27"/>
    </location>
</feature>
<dbReference type="EMBL" id="JRKN01000039">
    <property type="protein sequence ID" value="KGJ02386.1"/>
    <property type="molecule type" value="Genomic_DNA"/>
</dbReference>
<evidence type="ECO:0000313" key="3">
    <source>
        <dbReference type="EMBL" id="KGJ02386.1"/>
    </source>
</evidence>
<dbReference type="Proteomes" id="UP000029846">
    <property type="component" value="Unassembled WGS sequence"/>
</dbReference>
<dbReference type="SUPFAM" id="SSF81324">
    <property type="entry name" value="Voltage-gated potassium channels"/>
    <property type="match status" value="1"/>
</dbReference>
<dbReference type="Proteomes" id="UP000182312">
    <property type="component" value="Unassembled WGS sequence"/>
</dbReference>
<evidence type="ECO:0000313" key="5">
    <source>
        <dbReference type="Proteomes" id="UP000029846"/>
    </source>
</evidence>
<dbReference type="InterPro" id="IPR013099">
    <property type="entry name" value="K_chnl_dom"/>
</dbReference>
<dbReference type="Gene3D" id="1.10.287.70">
    <property type="match status" value="1"/>
</dbReference>
<organism evidence="3 5">
    <name type="scientific">Paracoccus halophilus</name>
    <dbReference type="NCBI Taxonomy" id="376733"/>
    <lineage>
        <taxon>Bacteria</taxon>
        <taxon>Pseudomonadati</taxon>
        <taxon>Pseudomonadota</taxon>
        <taxon>Alphaproteobacteria</taxon>
        <taxon>Rhodobacterales</taxon>
        <taxon>Paracoccaceae</taxon>
        <taxon>Paracoccus</taxon>
    </lineage>
</organism>
<dbReference type="OrthoDB" id="2974133at2"/>
<name>A0A099EWL4_9RHOB</name>
<dbReference type="EMBL" id="FOJO01000033">
    <property type="protein sequence ID" value="SFA61114.1"/>
    <property type="molecule type" value="Genomic_DNA"/>
</dbReference>
<evidence type="ECO:0000313" key="4">
    <source>
        <dbReference type="EMBL" id="SFA61114.1"/>
    </source>
</evidence>
<sequence>MLTQIIDGVILVTLTVAIHSLVLGWSLRGVEARQSAARAALPARVLLLARLAILVIFAHLFEIVVWGVYYDWRGVLDGLEQSFYFSAVTYATIGYGDVVPPHEWRVLASVEGLTGILMCGWSGGYFFAVVSRIYRLD</sequence>
<gene>
    <name evidence="3" type="ORF">IT41_17680</name>
    <name evidence="4" type="ORF">SAMN04487972_13324</name>
</gene>
<dbReference type="STRING" id="376733.SAMN04487972_13324"/>
<protein>
    <submittedName>
        <fullName evidence="4">Ion channel</fullName>
    </submittedName>
</protein>
<keyword evidence="1" id="KW-0812">Transmembrane</keyword>
<keyword evidence="1" id="KW-0472">Membrane</keyword>
<proteinExistence type="predicted"/>
<reference evidence="4 6" key="3">
    <citation type="submission" date="2016-10" db="EMBL/GenBank/DDBJ databases">
        <authorList>
            <person name="de Groot N.N."/>
        </authorList>
    </citation>
    <scope>NUCLEOTIDE SEQUENCE [LARGE SCALE GENOMIC DNA]</scope>
    <source>
        <strain evidence="4 6">CGMCC 1.6117</strain>
    </source>
</reference>
<accession>A0A099EWL4</accession>
<dbReference type="eggNOG" id="ENOG5032YV7">
    <property type="taxonomic scope" value="Bacteria"/>
</dbReference>
<dbReference type="AlphaFoldDB" id="A0A099EWL4"/>
<feature type="domain" description="Potassium channel" evidence="2">
    <location>
        <begin position="63"/>
        <end position="130"/>
    </location>
</feature>